<evidence type="ECO:0000259" key="1">
    <source>
        <dbReference type="Pfam" id="PF01693"/>
    </source>
</evidence>
<reference evidence="2" key="1">
    <citation type="submission" date="2023-03" db="EMBL/GenBank/DDBJ databases">
        <title>Massive genome expansion in bonnet fungi (Mycena s.s.) driven by repeated elements and novel gene families across ecological guilds.</title>
        <authorList>
            <consortium name="Lawrence Berkeley National Laboratory"/>
            <person name="Harder C.B."/>
            <person name="Miyauchi S."/>
            <person name="Viragh M."/>
            <person name="Kuo A."/>
            <person name="Thoen E."/>
            <person name="Andreopoulos B."/>
            <person name="Lu D."/>
            <person name="Skrede I."/>
            <person name="Drula E."/>
            <person name="Henrissat B."/>
            <person name="Morin E."/>
            <person name="Kohler A."/>
            <person name="Barry K."/>
            <person name="LaButti K."/>
            <person name="Morin E."/>
            <person name="Salamov A."/>
            <person name="Lipzen A."/>
            <person name="Mereny Z."/>
            <person name="Hegedus B."/>
            <person name="Baldrian P."/>
            <person name="Stursova M."/>
            <person name="Weitz H."/>
            <person name="Taylor A."/>
            <person name="Grigoriev I.V."/>
            <person name="Nagy L.G."/>
            <person name="Martin F."/>
            <person name="Kauserud H."/>
        </authorList>
    </citation>
    <scope>NUCLEOTIDE SEQUENCE</scope>
    <source>
        <strain evidence="2">CBHHK002</strain>
    </source>
</reference>
<accession>A0AAD6YYJ5</accession>
<gene>
    <name evidence="2" type="ORF">DFH08DRAFT_978443</name>
</gene>
<dbReference type="SUPFAM" id="SSF55658">
    <property type="entry name" value="L9 N-domain-like"/>
    <property type="match status" value="1"/>
</dbReference>
<organism evidence="2 3">
    <name type="scientific">Mycena albidolilacea</name>
    <dbReference type="NCBI Taxonomy" id="1033008"/>
    <lineage>
        <taxon>Eukaryota</taxon>
        <taxon>Fungi</taxon>
        <taxon>Dikarya</taxon>
        <taxon>Basidiomycota</taxon>
        <taxon>Agaricomycotina</taxon>
        <taxon>Agaricomycetes</taxon>
        <taxon>Agaricomycetidae</taxon>
        <taxon>Agaricales</taxon>
        <taxon>Marasmiineae</taxon>
        <taxon>Mycenaceae</taxon>
        <taxon>Mycena</taxon>
    </lineage>
</organism>
<feature type="domain" description="Ribonuclease H1 N-terminal" evidence="1">
    <location>
        <begin position="177"/>
        <end position="208"/>
    </location>
</feature>
<evidence type="ECO:0000313" key="2">
    <source>
        <dbReference type="EMBL" id="KAJ7301759.1"/>
    </source>
</evidence>
<evidence type="ECO:0000313" key="3">
    <source>
        <dbReference type="Proteomes" id="UP001218218"/>
    </source>
</evidence>
<dbReference type="EMBL" id="JARIHO010000127">
    <property type="protein sequence ID" value="KAJ7301759.1"/>
    <property type="molecule type" value="Genomic_DNA"/>
</dbReference>
<sequence length="235" mass="25858">MNSQTNPNFVPFSVPVPIVGFLKKSSCFSPLGTDARAPHLSLPNATITLSIGSGISPDLAASSTQVESFMQLPLSTTTMNPVPDPTLQPPPTNPRRELMVVLANVDHLVVRAQKLTRAAEQIPAVQILKALPAILNHLNEEEAEGSRYLVRAVAKTPAQVAAEHANVPDGTQQWWIVYVGREPGIYSTLEMATAQTEKCPNQQWRSWKGGKREALDFYHAWYDANEVVKWVELNP</sequence>
<dbReference type="Pfam" id="PF01693">
    <property type="entry name" value="Cauli_VI"/>
    <property type="match status" value="1"/>
</dbReference>
<dbReference type="AlphaFoldDB" id="A0AAD6YYJ5"/>
<dbReference type="Proteomes" id="UP001218218">
    <property type="component" value="Unassembled WGS sequence"/>
</dbReference>
<dbReference type="InterPro" id="IPR011320">
    <property type="entry name" value="RNase_H1_N"/>
</dbReference>
<comment type="caution">
    <text evidence="2">The sequence shown here is derived from an EMBL/GenBank/DDBJ whole genome shotgun (WGS) entry which is preliminary data.</text>
</comment>
<name>A0AAD6YYJ5_9AGAR</name>
<dbReference type="InterPro" id="IPR009027">
    <property type="entry name" value="Ribosomal_bL9/RNase_H1_N"/>
</dbReference>
<protein>
    <recommendedName>
        <fullName evidence="1">Ribonuclease H1 N-terminal domain-containing protein</fullName>
    </recommendedName>
</protein>
<keyword evidence="3" id="KW-1185">Reference proteome</keyword>
<proteinExistence type="predicted"/>